<dbReference type="SUPFAM" id="SSF56112">
    <property type="entry name" value="Protein kinase-like (PK-like)"/>
    <property type="match status" value="1"/>
</dbReference>
<evidence type="ECO:0000313" key="3">
    <source>
        <dbReference type="Proteomes" id="UP001219355"/>
    </source>
</evidence>
<dbReference type="InterPro" id="IPR051678">
    <property type="entry name" value="AGP_Transferase"/>
</dbReference>
<dbReference type="AlphaFoldDB" id="A0AAF0ILL7"/>
<proteinExistence type="predicted"/>
<gene>
    <name evidence="2" type="ORF">PRK78_006369</name>
</gene>
<dbReference type="Proteomes" id="UP001219355">
    <property type="component" value="Chromosome 4"/>
</dbReference>
<evidence type="ECO:0000313" key="2">
    <source>
        <dbReference type="EMBL" id="WEW60881.1"/>
    </source>
</evidence>
<dbReference type="Pfam" id="PF01636">
    <property type="entry name" value="APH"/>
    <property type="match status" value="1"/>
</dbReference>
<dbReference type="PANTHER" id="PTHR21310:SF37">
    <property type="entry name" value="AMINOGLYCOSIDE PHOSPHOTRANSFERASE DOMAIN-CONTAINING PROTEIN"/>
    <property type="match status" value="1"/>
</dbReference>
<dbReference type="Gene3D" id="3.90.1200.10">
    <property type="match status" value="1"/>
</dbReference>
<dbReference type="PANTHER" id="PTHR21310">
    <property type="entry name" value="AMINOGLYCOSIDE PHOSPHOTRANSFERASE-RELATED-RELATED"/>
    <property type="match status" value="1"/>
</dbReference>
<feature type="domain" description="Aminoglycoside phosphotransferase" evidence="1">
    <location>
        <begin position="104"/>
        <end position="304"/>
    </location>
</feature>
<protein>
    <recommendedName>
        <fullName evidence="1">Aminoglycoside phosphotransferase domain-containing protein</fullName>
    </recommendedName>
</protein>
<evidence type="ECO:0000259" key="1">
    <source>
        <dbReference type="Pfam" id="PF01636"/>
    </source>
</evidence>
<accession>A0AAF0ILL7</accession>
<dbReference type="EMBL" id="CP120630">
    <property type="protein sequence ID" value="WEW60881.1"/>
    <property type="molecule type" value="Genomic_DNA"/>
</dbReference>
<sequence>MTGSTEFTGYKWTGLSSFSKGSFWHRRAQSFLTSVNWEALCDYASSLYDGKRCVIEPEIALGGRHMVRIVQFEDKTRWIARLRMPACDNAGEHNKDVDEYDAADDLSKREFDCLQLVKERTTVPVPTVFGYMAGSQSKIGASVILMECLPGNVGTDLNFDFIPSEHKSAFFEEMARIQTEISSLLFRKIGSIIRREDGSYDIGPIPGLGGPFKTATEYFKAWAATVQFPHSEAFIKESCGDLGARIATSTAEFPRKISKLTDRLVMQDTGPFPLCHVDFGHNNIIVDDNYKILGVIDWEHAFAAPWETLEFPLTLNMVPAAMDAPWNYDERGMPRDEKTRERLVEREDYIAAVARAEKSTPALPMLSSMLKNQRVQDLATAMRLFASEGKMGFYSEILDVHYGVNGRGE</sequence>
<organism evidence="2 3">
    <name type="scientific">Emydomyces testavorans</name>
    <dbReference type="NCBI Taxonomy" id="2070801"/>
    <lineage>
        <taxon>Eukaryota</taxon>
        <taxon>Fungi</taxon>
        <taxon>Dikarya</taxon>
        <taxon>Ascomycota</taxon>
        <taxon>Pezizomycotina</taxon>
        <taxon>Eurotiomycetes</taxon>
        <taxon>Eurotiomycetidae</taxon>
        <taxon>Onygenales</taxon>
        <taxon>Nannizziopsiaceae</taxon>
        <taxon>Emydomyces</taxon>
    </lineage>
</organism>
<dbReference type="InterPro" id="IPR002575">
    <property type="entry name" value="Aminoglycoside_PTrfase"/>
</dbReference>
<dbReference type="InterPro" id="IPR011009">
    <property type="entry name" value="Kinase-like_dom_sf"/>
</dbReference>
<reference evidence="2" key="1">
    <citation type="submission" date="2023-03" db="EMBL/GenBank/DDBJ databases">
        <title>Emydomyces testavorans Genome Sequence.</title>
        <authorList>
            <person name="Hoyer L."/>
        </authorList>
    </citation>
    <scope>NUCLEOTIDE SEQUENCE</scope>
    <source>
        <strain evidence="2">16-2883</strain>
    </source>
</reference>
<name>A0AAF0ILL7_9EURO</name>
<keyword evidence="3" id="KW-1185">Reference proteome</keyword>